<keyword evidence="2" id="KW-1133">Transmembrane helix</keyword>
<reference evidence="4 5" key="1">
    <citation type="submission" date="2024-02" db="EMBL/GenBank/DDBJ databases">
        <authorList>
            <person name="Chen Y."/>
            <person name="Shah S."/>
            <person name="Dougan E. K."/>
            <person name="Thang M."/>
            <person name="Chan C."/>
        </authorList>
    </citation>
    <scope>NUCLEOTIDE SEQUENCE [LARGE SCALE GENOMIC DNA]</scope>
</reference>
<keyword evidence="2" id="KW-0812">Transmembrane</keyword>
<sequence>MGQWLAWGLTLVALALVAAEAAEAAELEGPELDVMYLRYKQQSIDTSPVFQRQHVDYHATLDFKMDFFAVEATPLGKAIITNVFLCPDADCAHETPRAIADFSRRVSLEPGEQTLYKFDVELHGKAQTYSITIRRLTGEETQLRRLIVQGSALVPSFKPSIRHYRCQLEVTLEYGLLEAHLEDSGQTILAEAEVPILVKNFSDAKWEKEELLGVPMRRLGEEPYGEFQYPKKYLEFPVPMGSQRKIRFKVISADGGHFGYYQLDLARQTCGTELPLFDVRQSRCVRFCNLGYWADFQQRRCKRCPDLCVSCISSEECLSCRHPTIDMLYTLDSTGQCVASVRPFWQKNAEQAVSIALSASALLIFLCGLVSFGLVRAKARRLAAESRAESRGARGPERGTGGPRGYRSLPNEDLDF</sequence>
<feature type="compositionally biased region" description="Basic and acidic residues" evidence="1">
    <location>
        <begin position="385"/>
        <end position="397"/>
    </location>
</feature>
<keyword evidence="2" id="KW-0472">Membrane</keyword>
<evidence type="ECO:0000313" key="5">
    <source>
        <dbReference type="Proteomes" id="UP001642484"/>
    </source>
</evidence>
<dbReference type="EMBL" id="CAXAMN010026850">
    <property type="protein sequence ID" value="CAK9106268.1"/>
    <property type="molecule type" value="Genomic_DNA"/>
</dbReference>
<dbReference type="Gene3D" id="2.10.220.10">
    <property type="entry name" value="Hormone Receptor, Insulin-like Growth Factor Receptor 1, Chain A, domain 2"/>
    <property type="match status" value="1"/>
</dbReference>
<evidence type="ECO:0000313" key="4">
    <source>
        <dbReference type="EMBL" id="CAK9106268.1"/>
    </source>
</evidence>
<name>A0ABP0S1N9_9DINO</name>
<dbReference type="Proteomes" id="UP001642484">
    <property type="component" value="Unassembled WGS sequence"/>
</dbReference>
<gene>
    <name evidence="4" type="ORF">CCMP2556_LOCUS49682</name>
</gene>
<feature type="chain" id="PRO_5045155607" evidence="3">
    <location>
        <begin position="25"/>
        <end position="416"/>
    </location>
</feature>
<dbReference type="InterPro" id="IPR009030">
    <property type="entry name" value="Growth_fac_rcpt_cys_sf"/>
</dbReference>
<keyword evidence="5" id="KW-1185">Reference proteome</keyword>
<feature type="signal peptide" evidence="3">
    <location>
        <begin position="1"/>
        <end position="24"/>
    </location>
</feature>
<feature type="transmembrane region" description="Helical" evidence="2">
    <location>
        <begin position="352"/>
        <end position="375"/>
    </location>
</feature>
<dbReference type="SUPFAM" id="SSF57184">
    <property type="entry name" value="Growth factor receptor domain"/>
    <property type="match status" value="1"/>
</dbReference>
<organism evidence="4 5">
    <name type="scientific">Durusdinium trenchii</name>
    <dbReference type="NCBI Taxonomy" id="1381693"/>
    <lineage>
        <taxon>Eukaryota</taxon>
        <taxon>Sar</taxon>
        <taxon>Alveolata</taxon>
        <taxon>Dinophyceae</taxon>
        <taxon>Suessiales</taxon>
        <taxon>Symbiodiniaceae</taxon>
        <taxon>Durusdinium</taxon>
    </lineage>
</organism>
<proteinExistence type="predicted"/>
<comment type="caution">
    <text evidence="4">The sequence shown here is derived from an EMBL/GenBank/DDBJ whole genome shotgun (WGS) entry which is preliminary data.</text>
</comment>
<evidence type="ECO:0000256" key="1">
    <source>
        <dbReference type="SAM" id="MobiDB-lite"/>
    </source>
</evidence>
<keyword evidence="3" id="KW-0732">Signal</keyword>
<evidence type="ECO:0000256" key="3">
    <source>
        <dbReference type="SAM" id="SignalP"/>
    </source>
</evidence>
<evidence type="ECO:0000256" key="2">
    <source>
        <dbReference type="SAM" id="Phobius"/>
    </source>
</evidence>
<accession>A0ABP0S1N9</accession>
<protein>
    <submittedName>
        <fullName evidence="4">Uncharacterized protein</fullName>
    </submittedName>
</protein>
<feature type="region of interest" description="Disordered" evidence="1">
    <location>
        <begin position="385"/>
        <end position="416"/>
    </location>
</feature>